<organism evidence="1 2">
    <name type="scientific">Goodea atripinnis</name>
    <dbReference type="NCBI Taxonomy" id="208336"/>
    <lineage>
        <taxon>Eukaryota</taxon>
        <taxon>Metazoa</taxon>
        <taxon>Chordata</taxon>
        <taxon>Craniata</taxon>
        <taxon>Vertebrata</taxon>
        <taxon>Euteleostomi</taxon>
        <taxon>Actinopterygii</taxon>
        <taxon>Neopterygii</taxon>
        <taxon>Teleostei</taxon>
        <taxon>Neoteleostei</taxon>
        <taxon>Acanthomorphata</taxon>
        <taxon>Ovalentaria</taxon>
        <taxon>Atherinomorphae</taxon>
        <taxon>Cyprinodontiformes</taxon>
        <taxon>Goodeidae</taxon>
        <taxon>Goodea</taxon>
    </lineage>
</organism>
<keyword evidence="2" id="KW-1185">Reference proteome</keyword>
<name>A0ABV0PJQ5_9TELE</name>
<accession>A0ABV0PJQ5</accession>
<dbReference type="EMBL" id="JAHRIO010079985">
    <property type="protein sequence ID" value="MEQ2183708.1"/>
    <property type="molecule type" value="Genomic_DNA"/>
</dbReference>
<reference evidence="1 2" key="1">
    <citation type="submission" date="2021-06" db="EMBL/GenBank/DDBJ databases">
        <authorList>
            <person name="Palmer J.M."/>
        </authorList>
    </citation>
    <scope>NUCLEOTIDE SEQUENCE [LARGE SCALE GENOMIC DNA]</scope>
    <source>
        <strain evidence="1 2">GA_2019</strain>
        <tissue evidence="1">Muscle</tissue>
    </source>
</reference>
<evidence type="ECO:0000313" key="1">
    <source>
        <dbReference type="EMBL" id="MEQ2183708.1"/>
    </source>
</evidence>
<gene>
    <name evidence="1" type="ORF">GOODEAATRI_000745</name>
</gene>
<comment type="caution">
    <text evidence="1">The sequence shown here is derived from an EMBL/GenBank/DDBJ whole genome shotgun (WGS) entry which is preliminary data.</text>
</comment>
<dbReference type="Proteomes" id="UP001476798">
    <property type="component" value="Unassembled WGS sequence"/>
</dbReference>
<proteinExistence type="predicted"/>
<evidence type="ECO:0000313" key="2">
    <source>
        <dbReference type="Proteomes" id="UP001476798"/>
    </source>
</evidence>
<protein>
    <submittedName>
        <fullName evidence="1">Uncharacterized protein</fullName>
    </submittedName>
</protein>
<sequence>MPSNKFLFQGKGYIQQINKELNQGTRHIPKNQFCQLVGWDLTDQATEWNLSLATHRSTTEKSKQALGWCGSLMLHFLCSKEWHMKTNADVSAYGHPSTITSFTSKLIACLNL</sequence>